<dbReference type="GO" id="GO:0005737">
    <property type="term" value="C:cytoplasm"/>
    <property type="evidence" value="ECO:0007669"/>
    <property type="project" value="UniProtKB-SubCell"/>
</dbReference>
<comment type="function">
    <text evidence="1 10">Activation of pyruvate formate-lyase under anaerobic conditions by generation of an organic free radical, using S-adenosylmethionine and reduced flavodoxin as cosubstrates to produce 5'-deoxy-adenosine.</text>
</comment>
<name>A0A928Q260_9FIRM</name>
<evidence type="ECO:0000313" key="13">
    <source>
        <dbReference type="Proteomes" id="UP000754750"/>
    </source>
</evidence>
<dbReference type="PROSITE" id="PS51918">
    <property type="entry name" value="RADICAL_SAM"/>
    <property type="match status" value="1"/>
</dbReference>
<organism evidence="12 13">
    <name type="scientific">Faecalispora sporosphaeroides</name>
    <dbReference type="NCBI Taxonomy" id="1549"/>
    <lineage>
        <taxon>Bacteria</taxon>
        <taxon>Bacillati</taxon>
        <taxon>Bacillota</taxon>
        <taxon>Clostridia</taxon>
        <taxon>Eubacteriales</taxon>
        <taxon>Oscillospiraceae</taxon>
        <taxon>Faecalispora</taxon>
    </lineage>
</organism>
<dbReference type="InterPro" id="IPR012838">
    <property type="entry name" value="PFL1_activating"/>
</dbReference>
<dbReference type="PROSITE" id="PS01087">
    <property type="entry name" value="RADICAL_ACTIVATING"/>
    <property type="match status" value="1"/>
</dbReference>
<dbReference type="InterPro" id="IPR034457">
    <property type="entry name" value="Organic_radical-activating"/>
</dbReference>
<keyword evidence="9 10" id="KW-0411">Iron-sulfur</keyword>
<dbReference type="EC" id="1.97.1.4" evidence="10"/>
<dbReference type="GO" id="GO:0043365">
    <property type="term" value="F:[formate-C-acetyltransferase]-activating enzyme activity"/>
    <property type="evidence" value="ECO:0007669"/>
    <property type="project" value="UniProtKB-UniRule"/>
</dbReference>
<reference evidence="12" key="1">
    <citation type="submission" date="2019-04" db="EMBL/GenBank/DDBJ databases">
        <title>Evolution of Biomass-Degrading Anaerobic Consortia Revealed by Metagenomics.</title>
        <authorList>
            <person name="Peng X."/>
        </authorList>
    </citation>
    <scope>NUCLEOTIDE SEQUENCE</scope>
    <source>
        <strain evidence="12">SIG551</strain>
    </source>
</reference>
<dbReference type="SUPFAM" id="SSF102114">
    <property type="entry name" value="Radical SAM enzymes"/>
    <property type="match status" value="1"/>
</dbReference>
<dbReference type="InterPro" id="IPR013785">
    <property type="entry name" value="Aldolase_TIM"/>
</dbReference>
<comment type="caution">
    <text evidence="12">The sequence shown here is derived from an EMBL/GenBank/DDBJ whole genome shotgun (WGS) entry which is preliminary data.</text>
</comment>
<dbReference type="InterPro" id="IPR058240">
    <property type="entry name" value="rSAM_sf"/>
</dbReference>
<comment type="catalytic activity">
    <reaction evidence="10">
        <text>glycyl-[formate C-acetyltransferase] + reduced [flavodoxin] + S-adenosyl-L-methionine = glycin-2-yl radical-[formate C-acetyltransferase] + semiquinone [flavodoxin] + 5'-deoxyadenosine + L-methionine + H(+)</text>
        <dbReference type="Rhea" id="RHEA:19225"/>
        <dbReference type="Rhea" id="RHEA-COMP:10622"/>
        <dbReference type="Rhea" id="RHEA-COMP:12190"/>
        <dbReference type="Rhea" id="RHEA-COMP:12191"/>
        <dbReference type="Rhea" id="RHEA-COMP:14480"/>
        <dbReference type="ChEBI" id="CHEBI:15378"/>
        <dbReference type="ChEBI" id="CHEBI:17319"/>
        <dbReference type="ChEBI" id="CHEBI:29947"/>
        <dbReference type="ChEBI" id="CHEBI:32722"/>
        <dbReference type="ChEBI" id="CHEBI:57618"/>
        <dbReference type="ChEBI" id="CHEBI:57844"/>
        <dbReference type="ChEBI" id="CHEBI:59789"/>
        <dbReference type="ChEBI" id="CHEBI:140311"/>
        <dbReference type="EC" id="1.97.1.4"/>
    </reaction>
</comment>
<evidence type="ECO:0000256" key="6">
    <source>
        <dbReference type="ARBA" id="ARBA00022723"/>
    </source>
</evidence>
<evidence type="ECO:0000256" key="5">
    <source>
        <dbReference type="ARBA" id="ARBA00022691"/>
    </source>
</evidence>
<dbReference type="Pfam" id="PF04055">
    <property type="entry name" value="Radical_SAM"/>
    <property type="match status" value="1"/>
</dbReference>
<dbReference type="SFLD" id="SFLDS00029">
    <property type="entry name" value="Radical_SAM"/>
    <property type="match status" value="1"/>
</dbReference>
<evidence type="ECO:0000256" key="3">
    <source>
        <dbReference type="ARBA" id="ARBA00021356"/>
    </source>
</evidence>
<comment type="similarity">
    <text evidence="2 10">Belongs to the organic radical-activating enzymes family.</text>
</comment>
<dbReference type="SFLD" id="SFLDG01066">
    <property type="entry name" value="organic_radical-activating_enz"/>
    <property type="match status" value="1"/>
</dbReference>
<keyword evidence="5 10" id="KW-0949">S-adenosyl-L-methionine</keyword>
<sequence>MGITGYIHSVESFGTLDGPGVRYVLFLQGCGLRCLYCHNPDTWNLSCGKAVDSEQAAADIFSYRNFIRTGGVTVSGGEPFLQPEFVADLLRRCRNNGIHTAVDTAGSVPLSISKPVIDAADMLLLDIKSLDEKLCKRLTGQGPENTLATLDYCEQTKKRVWLRHVLVPGLTLDKALLEEMADYLRSFSCVELTELLPFHKMGEFKWKELNLRYELGGTPVPSGEELGMVKKIFEKNGLRYLWKE</sequence>
<dbReference type="RefSeq" id="WP_020071758.1">
    <property type="nucleotide sequence ID" value="NZ_JBKWRC010000001.1"/>
</dbReference>
<dbReference type="EMBL" id="SVNY01000002">
    <property type="protein sequence ID" value="MBE6832949.1"/>
    <property type="molecule type" value="Genomic_DNA"/>
</dbReference>
<keyword evidence="4 10" id="KW-0004">4Fe-4S</keyword>
<evidence type="ECO:0000256" key="7">
    <source>
        <dbReference type="ARBA" id="ARBA00023002"/>
    </source>
</evidence>
<evidence type="ECO:0000256" key="10">
    <source>
        <dbReference type="RuleBase" id="RU362053"/>
    </source>
</evidence>
<dbReference type="NCBIfam" id="TIGR02493">
    <property type="entry name" value="PFLA"/>
    <property type="match status" value="1"/>
</dbReference>
<evidence type="ECO:0000259" key="11">
    <source>
        <dbReference type="PROSITE" id="PS51918"/>
    </source>
</evidence>
<evidence type="ECO:0000256" key="9">
    <source>
        <dbReference type="ARBA" id="ARBA00023014"/>
    </source>
</evidence>
<evidence type="ECO:0000313" key="12">
    <source>
        <dbReference type="EMBL" id="MBE6832949.1"/>
    </source>
</evidence>
<dbReference type="InterPro" id="IPR007197">
    <property type="entry name" value="rSAM"/>
</dbReference>
<evidence type="ECO:0000256" key="1">
    <source>
        <dbReference type="ARBA" id="ARBA00003141"/>
    </source>
</evidence>
<keyword evidence="12" id="KW-0456">Lyase</keyword>
<proteinExistence type="inferred from homology"/>
<evidence type="ECO:0000256" key="4">
    <source>
        <dbReference type="ARBA" id="ARBA00022485"/>
    </source>
</evidence>
<evidence type="ECO:0000256" key="8">
    <source>
        <dbReference type="ARBA" id="ARBA00023004"/>
    </source>
</evidence>
<dbReference type="InterPro" id="IPR001989">
    <property type="entry name" value="Radical_activat_CS"/>
</dbReference>
<protein>
    <recommendedName>
        <fullName evidence="3 10">Pyruvate formate-lyase-activating enzyme</fullName>
        <ecNumber evidence="10">1.97.1.4</ecNumber>
    </recommendedName>
</protein>
<keyword evidence="7 10" id="KW-0560">Oxidoreductase</keyword>
<keyword evidence="12" id="KW-0670">Pyruvate</keyword>
<keyword evidence="6 10" id="KW-0479">Metal-binding</keyword>
<evidence type="ECO:0000256" key="2">
    <source>
        <dbReference type="ARBA" id="ARBA00009777"/>
    </source>
</evidence>
<accession>A0A928Q260</accession>
<dbReference type="Proteomes" id="UP000754750">
    <property type="component" value="Unassembled WGS sequence"/>
</dbReference>
<comment type="cofactor">
    <cofactor evidence="10">
        <name>[4Fe-4S] cluster</name>
        <dbReference type="ChEBI" id="CHEBI:49883"/>
    </cofactor>
    <text evidence="10">Binds 1 [4Fe-4S] cluster. The cluster is coordinated with 3 cysteines and an exchangeable S-adenosyl-L-methionine.</text>
</comment>
<gene>
    <name evidence="12" type="primary">pflA</name>
    <name evidence="12" type="ORF">E7512_05110</name>
</gene>
<dbReference type="Gene3D" id="3.20.20.70">
    <property type="entry name" value="Aldolase class I"/>
    <property type="match status" value="1"/>
</dbReference>
<keyword evidence="10" id="KW-0963">Cytoplasm</keyword>
<dbReference type="GO" id="GO:0046872">
    <property type="term" value="F:metal ion binding"/>
    <property type="evidence" value="ECO:0007669"/>
    <property type="project" value="UniProtKB-UniRule"/>
</dbReference>
<feature type="domain" description="Radical SAM core" evidence="11">
    <location>
        <begin position="16"/>
        <end position="239"/>
    </location>
</feature>
<dbReference type="PANTHER" id="PTHR30352:SF5">
    <property type="entry name" value="PYRUVATE FORMATE-LYASE 1-ACTIVATING ENZYME"/>
    <property type="match status" value="1"/>
</dbReference>
<comment type="subcellular location">
    <subcellularLocation>
        <location evidence="10">Cytoplasm</location>
    </subcellularLocation>
</comment>
<keyword evidence="8 10" id="KW-0408">Iron</keyword>
<dbReference type="GO" id="GO:0016829">
    <property type="term" value="F:lyase activity"/>
    <property type="evidence" value="ECO:0007669"/>
    <property type="project" value="UniProtKB-KW"/>
</dbReference>
<dbReference type="AlphaFoldDB" id="A0A928Q260"/>
<dbReference type="PANTHER" id="PTHR30352">
    <property type="entry name" value="PYRUVATE FORMATE-LYASE-ACTIVATING ENZYME"/>
    <property type="match status" value="1"/>
</dbReference>
<dbReference type="CDD" id="cd01335">
    <property type="entry name" value="Radical_SAM"/>
    <property type="match status" value="1"/>
</dbReference>
<dbReference type="GO" id="GO:0051539">
    <property type="term" value="F:4 iron, 4 sulfur cluster binding"/>
    <property type="evidence" value="ECO:0007669"/>
    <property type="project" value="UniProtKB-UniRule"/>
</dbReference>